<organism evidence="6 7">
    <name type="scientific">Rhodococcus triatomae</name>
    <dbReference type="NCBI Taxonomy" id="300028"/>
    <lineage>
        <taxon>Bacteria</taxon>
        <taxon>Bacillati</taxon>
        <taxon>Actinomycetota</taxon>
        <taxon>Actinomycetes</taxon>
        <taxon>Mycobacteriales</taxon>
        <taxon>Nocardiaceae</taxon>
        <taxon>Rhodococcus</taxon>
    </lineage>
</organism>
<dbReference type="NCBIfam" id="NF010309">
    <property type="entry name" value="PRK13746.1"/>
    <property type="match status" value="1"/>
</dbReference>
<dbReference type="InterPro" id="IPR025184">
    <property type="entry name" value="AadA_C"/>
</dbReference>
<dbReference type="EMBL" id="FNDN01000007">
    <property type="protein sequence ID" value="SDI38051.1"/>
    <property type="molecule type" value="Genomic_DNA"/>
</dbReference>
<name>A0A1G8K3R5_9NOCA</name>
<dbReference type="SUPFAM" id="SSF81301">
    <property type="entry name" value="Nucleotidyltransferase"/>
    <property type="match status" value="1"/>
</dbReference>
<keyword evidence="2" id="KW-0046">Antibiotic resistance</keyword>
<dbReference type="InterPro" id="IPR002934">
    <property type="entry name" value="Polymerase_NTP_transf_dom"/>
</dbReference>
<reference evidence="6 7" key="1">
    <citation type="submission" date="2016-10" db="EMBL/GenBank/DDBJ databases">
        <authorList>
            <person name="de Groot N.N."/>
        </authorList>
    </citation>
    <scope>NUCLEOTIDE SEQUENCE [LARGE SCALE GENOMIC DNA]</scope>
    <source>
        <strain evidence="6 7">DSM 44892</strain>
    </source>
</reference>
<evidence type="ECO:0000259" key="4">
    <source>
        <dbReference type="Pfam" id="PF01909"/>
    </source>
</evidence>
<dbReference type="GO" id="GO:0070566">
    <property type="term" value="F:adenylyltransferase activity"/>
    <property type="evidence" value="ECO:0007669"/>
    <property type="project" value="InterPro"/>
</dbReference>
<evidence type="ECO:0000256" key="3">
    <source>
        <dbReference type="ARBA" id="ARBA00047831"/>
    </source>
</evidence>
<gene>
    <name evidence="6" type="ORF">SAMN05444695_10714</name>
</gene>
<accession>A0A1G8K3R5</accession>
<dbReference type="Gene3D" id="3.30.460.10">
    <property type="entry name" value="Beta Polymerase, domain 2"/>
    <property type="match status" value="1"/>
</dbReference>
<dbReference type="InterPro" id="IPR043519">
    <property type="entry name" value="NT_sf"/>
</dbReference>
<keyword evidence="7" id="KW-1185">Reference proteome</keyword>
<dbReference type="InterPro" id="IPR024172">
    <property type="entry name" value="AadA/Aad9"/>
</dbReference>
<evidence type="ECO:0000313" key="6">
    <source>
        <dbReference type="EMBL" id="SDI38051.1"/>
    </source>
</evidence>
<dbReference type="GO" id="GO:0046677">
    <property type="term" value="P:response to antibiotic"/>
    <property type="evidence" value="ECO:0007669"/>
    <property type="project" value="UniProtKB-KW"/>
</dbReference>
<dbReference type="Pfam" id="PF01909">
    <property type="entry name" value="NTP_transf_2"/>
    <property type="match status" value="1"/>
</dbReference>
<dbReference type="AlphaFoldDB" id="A0A1G8K3R5"/>
<proteinExistence type="predicted"/>
<evidence type="ECO:0000313" key="7">
    <source>
        <dbReference type="Proteomes" id="UP000183263"/>
    </source>
</evidence>
<sequence length="269" mass="29376">MSDTSDRDGPGISAEAKSIARQVLELVRGLLGSDDVAGTYLYGSAVHGGLGPHSDVDVFVVSRRPTTRRERHSLVHGLMTLSGSGTGDAPGRPVELTVAVLDEIRPWRYPPRRDFQYGEWLRDEFERGHTPDPALDPDLAVLTTMVLHADTALSGLPPGELLAPVPRSDLGRASAATLPALLAELHTDTRNVVLTLARIWTTLATGEIRSKDAAATWALDRLPEQHRPVPRRARAIYLGEEEERWADLAEALAPYAEHVTRAIERLATQ</sequence>
<protein>
    <submittedName>
        <fullName evidence="6">Streptomycin 3-adenylyltransferase</fullName>
    </submittedName>
</protein>
<keyword evidence="1 6" id="KW-0808">Transferase</keyword>
<dbReference type="RefSeq" id="WP_217631323.1">
    <property type="nucleotide sequence ID" value="NZ_CP048813.1"/>
</dbReference>
<feature type="domain" description="Adenylyltransferase AadA C-terminal" evidence="5">
    <location>
        <begin position="160"/>
        <end position="260"/>
    </location>
</feature>
<evidence type="ECO:0000259" key="5">
    <source>
        <dbReference type="Pfam" id="PF13427"/>
    </source>
</evidence>
<dbReference type="Pfam" id="PF13427">
    <property type="entry name" value="AadA_C"/>
    <property type="match status" value="1"/>
</dbReference>
<dbReference type="PIRSF" id="PIRSF000819">
    <property type="entry name" value="Streptomycin_3-adenylyltransf"/>
    <property type="match status" value="1"/>
</dbReference>
<dbReference type="CDD" id="cd05403">
    <property type="entry name" value="NT_KNTase_like"/>
    <property type="match status" value="1"/>
</dbReference>
<keyword evidence="6" id="KW-0548">Nucleotidyltransferase</keyword>
<dbReference type="Proteomes" id="UP000183263">
    <property type="component" value="Unassembled WGS sequence"/>
</dbReference>
<feature type="domain" description="Polymerase nucleotidyl transferase" evidence="4">
    <location>
        <begin position="30"/>
        <end position="70"/>
    </location>
</feature>
<comment type="catalytic activity">
    <reaction evidence="3">
        <text>spectinomycin + ATP = 9-O-adenylylspectinomycin + diphosphate</text>
        <dbReference type="Rhea" id="RHEA:63228"/>
        <dbReference type="ChEBI" id="CHEBI:30616"/>
        <dbReference type="ChEBI" id="CHEBI:33019"/>
        <dbReference type="ChEBI" id="CHEBI:146260"/>
        <dbReference type="ChEBI" id="CHEBI:146261"/>
    </reaction>
</comment>
<evidence type="ECO:0000256" key="1">
    <source>
        <dbReference type="ARBA" id="ARBA00022679"/>
    </source>
</evidence>
<evidence type="ECO:0000256" key="2">
    <source>
        <dbReference type="ARBA" id="ARBA00023251"/>
    </source>
</evidence>